<dbReference type="Proteomes" id="UP000009183">
    <property type="component" value="Chromosome 9"/>
</dbReference>
<keyword evidence="2" id="KW-1185">Reference proteome</keyword>
<reference evidence="2" key="1">
    <citation type="journal article" date="2007" name="Nature">
        <title>The grapevine genome sequence suggests ancestral hexaploidization in major angiosperm phyla.</title>
        <authorList>
            <consortium name="The French-Italian Public Consortium for Grapevine Genome Characterization."/>
            <person name="Jaillon O."/>
            <person name="Aury J.-M."/>
            <person name="Noel B."/>
            <person name="Policriti A."/>
            <person name="Clepet C."/>
            <person name="Casagrande A."/>
            <person name="Choisne N."/>
            <person name="Aubourg S."/>
            <person name="Vitulo N."/>
            <person name="Jubin C."/>
            <person name="Vezzi A."/>
            <person name="Legeai F."/>
            <person name="Hugueney P."/>
            <person name="Dasilva C."/>
            <person name="Horner D."/>
            <person name="Mica E."/>
            <person name="Jublot D."/>
            <person name="Poulain J."/>
            <person name="Bruyere C."/>
            <person name="Billault A."/>
            <person name="Segurens B."/>
            <person name="Gouyvenoux M."/>
            <person name="Ugarte E."/>
            <person name="Cattonaro F."/>
            <person name="Anthouard V."/>
            <person name="Vico V."/>
            <person name="Del Fabbro C."/>
            <person name="Alaux M."/>
            <person name="Di Gaspero G."/>
            <person name="Dumas V."/>
            <person name="Felice N."/>
            <person name="Paillard S."/>
            <person name="Juman I."/>
            <person name="Moroldo M."/>
            <person name="Scalabrin S."/>
            <person name="Canaguier A."/>
            <person name="Le Clainche I."/>
            <person name="Malacrida G."/>
            <person name="Durand E."/>
            <person name="Pesole G."/>
            <person name="Laucou V."/>
            <person name="Chatelet P."/>
            <person name="Merdinoglu D."/>
            <person name="Delledonne M."/>
            <person name="Pezzotti M."/>
            <person name="Lecharny A."/>
            <person name="Scarpelli C."/>
            <person name="Artiguenave F."/>
            <person name="Pe M.E."/>
            <person name="Valle G."/>
            <person name="Morgante M."/>
            <person name="Caboche M."/>
            <person name="Adam-Blondon A.-F."/>
            <person name="Weissenbach J."/>
            <person name="Quetier F."/>
            <person name="Wincker P."/>
        </authorList>
    </citation>
    <scope>NUCLEOTIDE SEQUENCE [LARGE SCALE GENOMIC DNA]</scope>
    <source>
        <strain evidence="2">cv. Pinot noir / PN40024</strain>
    </source>
</reference>
<dbReference type="PaxDb" id="29760-VIT_09s0070g00540.t01"/>
<name>F6I3D6_VITVI</name>
<accession>F6I3D6</accession>
<proteinExistence type="predicted"/>
<dbReference type="InParanoid" id="F6I3D6"/>
<organism evidence="1 2">
    <name type="scientific">Vitis vinifera</name>
    <name type="common">Grape</name>
    <dbReference type="NCBI Taxonomy" id="29760"/>
    <lineage>
        <taxon>Eukaryota</taxon>
        <taxon>Viridiplantae</taxon>
        <taxon>Streptophyta</taxon>
        <taxon>Embryophyta</taxon>
        <taxon>Tracheophyta</taxon>
        <taxon>Spermatophyta</taxon>
        <taxon>Magnoliopsida</taxon>
        <taxon>eudicotyledons</taxon>
        <taxon>Gunneridae</taxon>
        <taxon>Pentapetalae</taxon>
        <taxon>rosids</taxon>
        <taxon>Vitales</taxon>
        <taxon>Vitaceae</taxon>
        <taxon>Viteae</taxon>
        <taxon>Vitis</taxon>
    </lineage>
</organism>
<dbReference type="AlphaFoldDB" id="F6I3D6"/>
<dbReference type="HOGENOM" id="CLU_2431482_0_0_1"/>
<protein>
    <submittedName>
        <fullName evidence="1">Uncharacterized protein</fullName>
    </submittedName>
</protein>
<sequence>MYCLVNCFKDEPTVCRRNIPGSWGFNWNWYLFYPNSEIPRSKGICYSSCRSKSQVYLQGALQCKQLTMHWLDNSLDQMCHNALLEFQSLQN</sequence>
<evidence type="ECO:0000313" key="1">
    <source>
        <dbReference type="EMBL" id="CCB61454.1"/>
    </source>
</evidence>
<evidence type="ECO:0000313" key="2">
    <source>
        <dbReference type="Proteomes" id="UP000009183"/>
    </source>
</evidence>
<dbReference type="EMBL" id="FN596740">
    <property type="protein sequence ID" value="CCB61454.1"/>
    <property type="molecule type" value="Genomic_DNA"/>
</dbReference>
<gene>
    <name evidence="1" type="ordered locus">VIT_09s0070g00540</name>
</gene>